<evidence type="ECO:0000256" key="1">
    <source>
        <dbReference type="ARBA" id="ARBA00022723"/>
    </source>
</evidence>
<reference evidence="8" key="2">
    <citation type="submission" date="2021-05" db="EMBL/GenBank/DDBJ databases">
        <authorList>
            <person name="Pain A."/>
        </authorList>
    </citation>
    <scope>NUCLEOTIDE SEQUENCE</scope>
    <source>
        <strain evidence="8">1802A</strain>
    </source>
</reference>
<feature type="zinc finger region" description="C3H1-type" evidence="5">
    <location>
        <begin position="304"/>
        <end position="331"/>
    </location>
</feature>
<keyword evidence="1 5" id="KW-0479">Metal-binding</keyword>
<keyword evidence="3 5" id="KW-0863">Zinc-finger</keyword>
<dbReference type="EMBL" id="JAHBMH010000033">
    <property type="protein sequence ID" value="KAK1937697.1"/>
    <property type="molecule type" value="Genomic_DNA"/>
</dbReference>
<feature type="compositionally biased region" description="Polar residues" evidence="6">
    <location>
        <begin position="82"/>
        <end position="91"/>
    </location>
</feature>
<name>A0AAD9GG07_BABDI</name>
<feature type="region of interest" description="Disordered" evidence="6">
    <location>
        <begin position="121"/>
        <end position="154"/>
    </location>
</feature>
<organism evidence="8 9">
    <name type="scientific">Babesia divergens</name>
    <dbReference type="NCBI Taxonomy" id="32595"/>
    <lineage>
        <taxon>Eukaryota</taxon>
        <taxon>Sar</taxon>
        <taxon>Alveolata</taxon>
        <taxon>Apicomplexa</taxon>
        <taxon>Aconoidasida</taxon>
        <taxon>Piroplasmida</taxon>
        <taxon>Babesiidae</taxon>
        <taxon>Babesia</taxon>
    </lineage>
</organism>
<gene>
    <name evidence="8" type="ORF">X943_003964</name>
</gene>
<dbReference type="SUPFAM" id="SSF90229">
    <property type="entry name" value="CCCH zinc finger"/>
    <property type="match status" value="1"/>
</dbReference>
<evidence type="ECO:0000256" key="2">
    <source>
        <dbReference type="ARBA" id="ARBA00022737"/>
    </source>
</evidence>
<evidence type="ECO:0000256" key="5">
    <source>
        <dbReference type="PROSITE-ProRule" id="PRU00723"/>
    </source>
</evidence>
<dbReference type="Proteomes" id="UP001195914">
    <property type="component" value="Unassembled WGS sequence"/>
</dbReference>
<feature type="domain" description="C3H1-type" evidence="7">
    <location>
        <begin position="304"/>
        <end position="331"/>
    </location>
</feature>
<dbReference type="Pfam" id="PF00642">
    <property type="entry name" value="zf-CCCH"/>
    <property type="match status" value="2"/>
</dbReference>
<feature type="region of interest" description="Disordered" evidence="6">
    <location>
        <begin position="368"/>
        <end position="399"/>
    </location>
</feature>
<dbReference type="InterPro" id="IPR036855">
    <property type="entry name" value="Znf_CCCH_sf"/>
</dbReference>
<dbReference type="PROSITE" id="PS50103">
    <property type="entry name" value="ZF_C3H1"/>
    <property type="match status" value="2"/>
</dbReference>
<evidence type="ECO:0000259" key="7">
    <source>
        <dbReference type="PROSITE" id="PS50103"/>
    </source>
</evidence>
<keyword evidence="9" id="KW-1185">Reference proteome</keyword>
<sequence length="399" mass="44150">MTRRSKVTPRDNLNLHDGSAFRLPMSLNEFMEDLICTDSAKQVTRTNDDPASVDTLRQYIEGLKFSDADSTISDILNNVSLSSESSDLQAPSTVTGSVSSSGMQGPRLGISQWSAPFSGFHSMDHPPTLRSRSNPPEDTSPRPESPDKVSPFGFTTYYDSPPDLNVDDLVIRNTPSSDKFTWDVMWRTPALQRYIRPSGPKIQRFPPSFLSESLRAIKDEVVKAEKALACMANDSAYLAPMKPASSYRMDMKASKPLPTTHGDPLTQSLHRNTSLCRYWQRGSCTKADCNFAHGVNELVSTVGIWKTTICHHWKKGNCRVGSNCRHAHGEEERQPTIIPSSISSKRTLNFILKQEKLNSKNAGCQSAEFVGSENPQNNTDSRPCGTGRPESPTTPCEGF</sequence>
<dbReference type="InterPro" id="IPR045877">
    <property type="entry name" value="ZFP36-like"/>
</dbReference>
<feature type="region of interest" description="Disordered" evidence="6">
    <location>
        <begin position="82"/>
        <end position="108"/>
    </location>
</feature>
<dbReference type="Gene3D" id="4.10.1000.10">
    <property type="entry name" value="Zinc finger, CCCH-type"/>
    <property type="match status" value="2"/>
</dbReference>
<dbReference type="GO" id="GO:0003729">
    <property type="term" value="F:mRNA binding"/>
    <property type="evidence" value="ECO:0007669"/>
    <property type="project" value="InterPro"/>
</dbReference>
<comment type="caution">
    <text evidence="8">The sequence shown here is derived from an EMBL/GenBank/DDBJ whole genome shotgun (WGS) entry which is preliminary data.</text>
</comment>
<accession>A0AAD9GG07</accession>
<feature type="compositionally biased region" description="Low complexity" evidence="6">
    <location>
        <begin position="92"/>
        <end position="102"/>
    </location>
</feature>
<dbReference type="GO" id="GO:0008270">
    <property type="term" value="F:zinc ion binding"/>
    <property type="evidence" value="ECO:0007669"/>
    <property type="project" value="UniProtKB-KW"/>
</dbReference>
<keyword evidence="4 5" id="KW-0862">Zinc</keyword>
<keyword evidence="2" id="KW-0677">Repeat</keyword>
<dbReference type="SMART" id="SM00356">
    <property type="entry name" value="ZnF_C3H1"/>
    <property type="match status" value="2"/>
</dbReference>
<evidence type="ECO:0000256" key="3">
    <source>
        <dbReference type="ARBA" id="ARBA00022771"/>
    </source>
</evidence>
<dbReference type="PANTHER" id="PTHR12547">
    <property type="entry name" value="CCCH ZINC FINGER/TIS11-RELATED"/>
    <property type="match status" value="1"/>
</dbReference>
<dbReference type="AlphaFoldDB" id="A0AAD9GG07"/>
<protein>
    <submittedName>
        <fullName evidence="8">Zinc finger C-x8-C-x5-C-x3-H type domain containing protein</fullName>
    </submittedName>
</protein>
<feature type="domain" description="C3H1-type" evidence="7">
    <location>
        <begin position="271"/>
        <end position="296"/>
    </location>
</feature>
<evidence type="ECO:0000256" key="6">
    <source>
        <dbReference type="SAM" id="MobiDB-lite"/>
    </source>
</evidence>
<feature type="zinc finger region" description="C3H1-type" evidence="5">
    <location>
        <begin position="271"/>
        <end position="296"/>
    </location>
</feature>
<dbReference type="PANTHER" id="PTHR12547:SF18">
    <property type="entry name" value="PROTEIN TIS11"/>
    <property type="match status" value="1"/>
</dbReference>
<evidence type="ECO:0000313" key="8">
    <source>
        <dbReference type="EMBL" id="KAK1937697.1"/>
    </source>
</evidence>
<reference evidence="8" key="1">
    <citation type="journal article" date="2014" name="Nucleic Acids Res.">
        <title>The evolutionary dynamics of variant antigen genes in Babesia reveal a history of genomic innovation underlying host-parasite interaction.</title>
        <authorList>
            <person name="Jackson A.P."/>
            <person name="Otto T.D."/>
            <person name="Darby A."/>
            <person name="Ramaprasad A."/>
            <person name="Xia D."/>
            <person name="Echaide I.E."/>
            <person name="Farber M."/>
            <person name="Gahlot S."/>
            <person name="Gamble J."/>
            <person name="Gupta D."/>
            <person name="Gupta Y."/>
            <person name="Jackson L."/>
            <person name="Malandrin L."/>
            <person name="Malas T.B."/>
            <person name="Moussa E."/>
            <person name="Nair M."/>
            <person name="Reid A.J."/>
            <person name="Sanders M."/>
            <person name="Sharma J."/>
            <person name="Tracey A."/>
            <person name="Quail M.A."/>
            <person name="Weir W."/>
            <person name="Wastling J.M."/>
            <person name="Hall N."/>
            <person name="Willadsen P."/>
            <person name="Lingelbach K."/>
            <person name="Shiels B."/>
            <person name="Tait A."/>
            <person name="Berriman M."/>
            <person name="Allred D.R."/>
            <person name="Pain A."/>
        </authorList>
    </citation>
    <scope>NUCLEOTIDE SEQUENCE</scope>
    <source>
        <strain evidence="8">1802A</strain>
    </source>
</reference>
<proteinExistence type="predicted"/>
<dbReference type="InterPro" id="IPR000571">
    <property type="entry name" value="Znf_CCCH"/>
</dbReference>
<evidence type="ECO:0000313" key="9">
    <source>
        <dbReference type="Proteomes" id="UP001195914"/>
    </source>
</evidence>
<evidence type="ECO:0000256" key="4">
    <source>
        <dbReference type="ARBA" id="ARBA00022833"/>
    </source>
</evidence>